<proteinExistence type="predicted"/>
<evidence type="ECO:0000313" key="5">
    <source>
        <dbReference type="Proteomes" id="UP000175989"/>
    </source>
</evidence>
<protein>
    <submittedName>
        <fullName evidence="4">Uncharacterized protein</fullName>
    </submittedName>
</protein>
<feature type="region of interest" description="Disordered" evidence="2">
    <location>
        <begin position="1"/>
        <end position="22"/>
    </location>
</feature>
<keyword evidence="3" id="KW-1133">Transmembrane helix</keyword>
<keyword evidence="3" id="KW-0472">Membrane</keyword>
<name>A0A1E7W679_9BURK</name>
<sequence length="206" mass="22815">MRASNTYSEGRPTAEGLRSRFPTFDDYSDVDNLTVHTRPGGVSSTHENFNEPMSNLTREEFDAKLETIEVKMDGRVASIQASVDNYLKLQTESAKRLEDRLIRMESDVSDGRKETKAEGDKASADMKSLKTAIIVTAVSTVAAILFGVLSFNTMLTSNMLASFESGKNTASAQEEVKKQAEDTAALLKQMREELDRRRQPDAPPSK</sequence>
<evidence type="ECO:0000256" key="2">
    <source>
        <dbReference type="SAM" id="MobiDB-lite"/>
    </source>
</evidence>
<keyword evidence="3" id="KW-0812">Transmembrane</keyword>
<gene>
    <name evidence="4" type="ORF">DUPY_51160</name>
</gene>
<keyword evidence="1" id="KW-0175">Coiled coil</keyword>
<evidence type="ECO:0000256" key="1">
    <source>
        <dbReference type="SAM" id="Coils"/>
    </source>
</evidence>
<dbReference type="AlphaFoldDB" id="A0A1E7W679"/>
<feature type="transmembrane region" description="Helical" evidence="3">
    <location>
        <begin position="131"/>
        <end position="151"/>
    </location>
</feature>
<accession>A0A1E7W679</accession>
<comment type="caution">
    <text evidence="4">The sequence shown here is derived from an EMBL/GenBank/DDBJ whole genome shotgun (WGS) entry which is preliminary data.</text>
</comment>
<organism evidence="4 5">
    <name type="scientific">Duganella phyllosphaerae</name>
    <dbReference type="NCBI Taxonomy" id="762836"/>
    <lineage>
        <taxon>Bacteria</taxon>
        <taxon>Pseudomonadati</taxon>
        <taxon>Pseudomonadota</taxon>
        <taxon>Betaproteobacteria</taxon>
        <taxon>Burkholderiales</taxon>
        <taxon>Oxalobacteraceae</taxon>
        <taxon>Telluria group</taxon>
        <taxon>Duganella</taxon>
    </lineage>
</organism>
<dbReference type="EMBL" id="LROM01000152">
    <property type="protein sequence ID" value="OEZ91504.1"/>
    <property type="molecule type" value="Genomic_DNA"/>
</dbReference>
<dbReference type="Proteomes" id="UP000175989">
    <property type="component" value="Unassembled WGS sequence"/>
</dbReference>
<reference evidence="5" key="1">
    <citation type="journal article" date="2016" name="Front. Microbiol.">
        <title>Molecular Keys to the Janthinobacterium and Duganella spp. Interaction with the Plant Pathogen Fusarium graminearum.</title>
        <authorList>
            <person name="Haack F.S."/>
            <person name="Poehlein A."/>
            <person name="Kroger C."/>
            <person name="Voigt C.A."/>
            <person name="Piepenbring M."/>
            <person name="Bode H.B."/>
            <person name="Daniel R."/>
            <person name="Schafer W."/>
            <person name="Streit W.R."/>
        </authorList>
    </citation>
    <scope>NUCLEOTIDE SEQUENCE [LARGE SCALE GENOMIC DNA]</scope>
    <source>
        <strain evidence="5">T54</strain>
    </source>
</reference>
<evidence type="ECO:0000256" key="3">
    <source>
        <dbReference type="SAM" id="Phobius"/>
    </source>
</evidence>
<feature type="coiled-coil region" evidence="1">
    <location>
        <begin position="87"/>
        <end position="114"/>
    </location>
</feature>
<evidence type="ECO:0000313" key="4">
    <source>
        <dbReference type="EMBL" id="OEZ91504.1"/>
    </source>
</evidence>
<keyword evidence="5" id="KW-1185">Reference proteome</keyword>